<dbReference type="SUPFAM" id="SSF47005">
    <property type="entry name" value="Peripheral subunit-binding domain of 2-oxo acid dehydrogenase complex"/>
    <property type="match status" value="1"/>
</dbReference>
<dbReference type="InterPro" id="IPR000089">
    <property type="entry name" value="Biotin_lipoyl"/>
</dbReference>
<dbReference type="SUPFAM" id="SSF52777">
    <property type="entry name" value="CoA-dependent acyltransferases"/>
    <property type="match status" value="1"/>
</dbReference>
<comment type="subunit">
    <text evidence="2 9">Forms a 24-polypeptide structural core with octahedral symmetry.</text>
</comment>
<reference evidence="12 13" key="1">
    <citation type="submission" date="2020-02" db="EMBL/GenBank/DDBJ databases">
        <title>Partial ammonium oxidation to N2 by heterotrophic bacteria.</title>
        <authorList>
            <person name="Wu M."/>
        </authorList>
    </citation>
    <scope>NUCLEOTIDE SEQUENCE [LARGE SCALE GENOMIC DNA]</scope>
    <source>
        <strain evidence="12 13">HO-1</strain>
    </source>
</reference>
<evidence type="ECO:0000313" key="13">
    <source>
        <dbReference type="Proteomes" id="UP000826050"/>
    </source>
</evidence>
<keyword evidence="3 9" id="KW-0808">Transferase</keyword>
<dbReference type="GO" id="GO:0004742">
    <property type="term" value="F:dihydrolipoyllysine-residue acetyltransferase activity"/>
    <property type="evidence" value="ECO:0007669"/>
    <property type="project" value="UniProtKB-EC"/>
</dbReference>
<keyword evidence="13" id="KW-1185">Reference proteome</keyword>
<evidence type="ECO:0000256" key="8">
    <source>
        <dbReference type="ARBA" id="ARBA00048370"/>
    </source>
</evidence>
<dbReference type="EC" id="2.3.1.12" evidence="9"/>
<dbReference type="PANTHER" id="PTHR43178:SF2">
    <property type="entry name" value="DIHYDROLIPOYLLYSINE-RESIDUE ACETYLTRANSFERASE COMPONENT OF PYRUVATE DEHYDROGENASE COMPLEX"/>
    <property type="match status" value="1"/>
</dbReference>
<accession>A0ABX8STC7</accession>
<dbReference type="InterPro" id="IPR011053">
    <property type="entry name" value="Single_hybrid_motif"/>
</dbReference>
<dbReference type="Pfam" id="PF02817">
    <property type="entry name" value="E3_binding"/>
    <property type="match status" value="1"/>
</dbReference>
<evidence type="ECO:0000256" key="7">
    <source>
        <dbReference type="ARBA" id="ARBA00025211"/>
    </source>
</evidence>
<evidence type="ECO:0000256" key="2">
    <source>
        <dbReference type="ARBA" id="ARBA00011484"/>
    </source>
</evidence>
<dbReference type="Proteomes" id="UP000826050">
    <property type="component" value="Chromosome"/>
</dbReference>
<evidence type="ECO:0000313" key="12">
    <source>
        <dbReference type="EMBL" id="QXX79260.1"/>
    </source>
</evidence>
<dbReference type="Gene3D" id="2.40.50.100">
    <property type="match status" value="2"/>
</dbReference>
<dbReference type="PANTHER" id="PTHR43178">
    <property type="entry name" value="DIHYDROLIPOAMIDE ACETYLTRANSFERASE COMPONENT OF PYRUVATE DEHYDROGENASE COMPLEX"/>
    <property type="match status" value="1"/>
</dbReference>
<proteinExistence type="inferred from homology"/>
<dbReference type="InterPro" id="IPR001078">
    <property type="entry name" value="2-oxoacid_DH_actylTfrase"/>
</dbReference>
<evidence type="ECO:0000256" key="6">
    <source>
        <dbReference type="ARBA" id="ARBA00023315"/>
    </source>
</evidence>
<dbReference type="Pfam" id="PF00198">
    <property type="entry name" value="2-oxoacid_dh"/>
    <property type="match status" value="1"/>
</dbReference>
<keyword evidence="4" id="KW-0677">Repeat</keyword>
<protein>
    <recommendedName>
        <fullName evidence="9">Acetyltransferase component of pyruvate dehydrogenase complex</fullName>
        <ecNumber evidence="9">2.3.1.12</ecNumber>
    </recommendedName>
</protein>
<feature type="domain" description="Lipoyl-binding" evidence="10">
    <location>
        <begin position="4"/>
        <end position="78"/>
    </location>
</feature>
<dbReference type="InterPro" id="IPR050743">
    <property type="entry name" value="2-oxoacid_DH_E2_comp"/>
</dbReference>
<evidence type="ECO:0000259" key="10">
    <source>
        <dbReference type="PROSITE" id="PS50968"/>
    </source>
</evidence>
<name>A0ABX8STC7_9BURK</name>
<comment type="catalytic activity">
    <reaction evidence="8 9">
        <text>N(6)-[(R)-dihydrolipoyl]-L-lysyl-[protein] + acetyl-CoA = N(6)-[(R)-S(8)-acetyldihydrolipoyl]-L-lysyl-[protein] + CoA</text>
        <dbReference type="Rhea" id="RHEA:17017"/>
        <dbReference type="Rhea" id="RHEA-COMP:10475"/>
        <dbReference type="Rhea" id="RHEA-COMP:10478"/>
        <dbReference type="ChEBI" id="CHEBI:57287"/>
        <dbReference type="ChEBI" id="CHEBI:57288"/>
        <dbReference type="ChEBI" id="CHEBI:83100"/>
        <dbReference type="ChEBI" id="CHEBI:83111"/>
        <dbReference type="EC" id="2.3.1.12"/>
    </reaction>
</comment>
<evidence type="ECO:0000256" key="5">
    <source>
        <dbReference type="ARBA" id="ARBA00022823"/>
    </source>
</evidence>
<dbReference type="Pfam" id="PF00364">
    <property type="entry name" value="Biotin_lipoyl"/>
    <property type="match status" value="2"/>
</dbReference>
<comment type="cofactor">
    <cofactor evidence="9">
        <name>(R)-lipoate</name>
        <dbReference type="ChEBI" id="CHEBI:83088"/>
    </cofactor>
    <text evidence="9">Binds 2 lipoyl cofactors covalently.</text>
</comment>
<evidence type="ECO:0000256" key="4">
    <source>
        <dbReference type="ARBA" id="ARBA00022737"/>
    </source>
</evidence>
<dbReference type="EMBL" id="CP049362">
    <property type="protein sequence ID" value="QXX79260.1"/>
    <property type="molecule type" value="Genomic_DNA"/>
</dbReference>
<evidence type="ECO:0000259" key="11">
    <source>
        <dbReference type="PROSITE" id="PS51826"/>
    </source>
</evidence>
<comment type="similarity">
    <text evidence="1 9">Belongs to the 2-oxoacid dehydrogenase family.</text>
</comment>
<dbReference type="SUPFAM" id="SSF51230">
    <property type="entry name" value="Single hybrid motif"/>
    <property type="match status" value="2"/>
</dbReference>
<keyword evidence="6 9" id="KW-0012">Acyltransferase</keyword>
<dbReference type="InterPro" id="IPR036625">
    <property type="entry name" value="E3-bd_dom_sf"/>
</dbReference>
<gene>
    <name evidence="12" type="primary">aceF</name>
    <name evidence="12" type="ORF">FE795_09685</name>
</gene>
<dbReference type="CDD" id="cd06849">
    <property type="entry name" value="lipoyl_domain"/>
    <property type="match status" value="2"/>
</dbReference>
<dbReference type="Gene3D" id="3.30.559.10">
    <property type="entry name" value="Chloramphenicol acetyltransferase-like domain"/>
    <property type="match status" value="1"/>
</dbReference>
<feature type="domain" description="Lipoyl-binding" evidence="10">
    <location>
        <begin position="119"/>
        <end position="193"/>
    </location>
</feature>
<organism evidence="12 13">
    <name type="scientific">Alcaligenes ammonioxydans</name>
    <dbReference type="NCBI Taxonomy" id="2582914"/>
    <lineage>
        <taxon>Bacteria</taxon>
        <taxon>Pseudomonadati</taxon>
        <taxon>Pseudomonadota</taxon>
        <taxon>Betaproteobacteria</taxon>
        <taxon>Burkholderiales</taxon>
        <taxon>Alcaligenaceae</taxon>
        <taxon>Alcaligenes</taxon>
    </lineage>
</organism>
<dbReference type="InterPro" id="IPR004167">
    <property type="entry name" value="PSBD"/>
</dbReference>
<dbReference type="InterPro" id="IPR023213">
    <property type="entry name" value="CAT-like_dom_sf"/>
</dbReference>
<evidence type="ECO:0000256" key="9">
    <source>
        <dbReference type="RuleBase" id="RU361137"/>
    </source>
</evidence>
<dbReference type="PROSITE" id="PS50968">
    <property type="entry name" value="BIOTINYL_LIPOYL"/>
    <property type="match status" value="2"/>
</dbReference>
<feature type="domain" description="Peripheral subunit-binding (PSBD)" evidence="11">
    <location>
        <begin position="259"/>
        <end position="296"/>
    </location>
</feature>
<dbReference type="InterPro" id="IPR006256">
    <property type="entry name" value="AcTrfase_Pyrv_DH_cplx"/>
</dbReference>
<keyword evidence="5 9" id="KW-0450">Lipoyl</keyword>
<dbReference type="Gene3D" id="4.10.320.10">
    <property type="entry name" value="E3-binding domain"/>
    <property type="match status" value="1"/>
</dbReference>
<dbReference type="NCBIfam" id="TIGR01348">
    <property type="entry name" value="PDHac_trf_long"/>
    <property type="match status" value="1"/>
</dbReference>
<evidence type="ECO:0000256" key="3">
    <source>
        <dbReference type="ARBA" id="ARBA00022679"/>
    </source>
</evidence>
<dbReference type="InterPro" id="IPR003016">
    <property type="entry name" value="2-oxoA_DH_lipoyl-BS"/>
</dbReference>
<dbReference type="PROSITE" id="PS00189">
    <property type="entry name" value="LIPOYL"/>
    <property type="match status" value="2"/>
</dbReference>
<dbReference type="PROSITE" id="PS51826">
    <property type="entry name" value="PSBD"/>
    <property type="match status" value="1"/>
</dbReference>
<comment type="function">
    <text evidence="7">The pyruvate dehydrogenase complex catalyzes the overall conversion of pyruvate to acetyl-CoA and CO(2). It contains multiple copies of three enzymatic components: pyruvate dehydrogenase (E1), dihydrolipoamide acetyltransferase (E2) and lipoamide dehydrogenase (E3).</text>
</comment>
<dbReference type="RefSeq" id="WP_131070609.1">
    <property type="nucleotide sequence ID" value="NZ_CP049362.1"/>
</dbReference>
<sequence>MSNIIQVKIPDIGADDAVEVIEILVKEGETIEVEQSLITVESDKASMEIPSSDAGVVKSIKVKLGDKVKEGSLVLELEAAEGAQAAPAAEPAKADAVPAAQAEAAPAAAAAAPAGDEQQVTVQVPDIGDARDVDVIEIMVQVGDTVEVDQSLITVESDKASMEVPSSHAGVVTAIKVKLGDKVSQGSDILELTVQGNAAAPAPAKAEAAPAPKAEAAPAAAASAASSSVVVGAGAPAPERVSPTAAFADAEVSLRNLPHASPSVRKFARELGVDLAKVHGSGDKGRITADDVRGFVKQVMAGGAAPVTAAGTAAQVGGLDVLAWPKVDFAKFGPVETQALSRIKKISGANLHRNWVMIPHVTNNDLADITSLEALRKELNEEYKKSGARVTMLAFVIKAAVAALKKFPEFNASLDGDNLVLKQYYHIGFAADTPNGLVVPVIRDADKKGILDIARETGELAAAARDGKLSAAQMQGGCFTISSLGGIGGTDFTPIINAPEVAILGLSRSSIQPVWNGKEFEPRLMLPLSLSYDHRVIDGASAARFNAFLATMLADFRRIAL</sequence>
<evidence type="ECO:0000256" key="1">
    <source>
        <dbReference type="ARBA" id="ARBA00007317"/>
    </source>
</evidence>